<reference evidence="1" key="1">
    <citation type="submission" date="2014-09" db="EMBL/GenBank/DDBJ databases">
        <authorList>
            <person name="Magalhaes I.L.F."/>
            <person name="Oliveira U."/>
            <person name="Santos F.R."/>
            <person name="Vidigal T.H.D.A."/>
            <person name="Brescovit A.D."/>
            <person name="Santos A.J."/>
        </authorList>
    </citation>
    <scope>NUCLEOTIDE SEQUENCE</scope>
    <source>
        <tissue evidence="1">Shoot tissue taken approximately 20 cm above the soil surface</tissue>
    </source>
</reference>
<protein>
    <submittedName>
        <fullName evidence="1">Uncharacterized protein</fullName>
    </submittedName>
</protein>
<proteinExistence type="predicted"/>
<dbReference type="EMBL" id="GBRH01269565">
    <property type="protein sequence ID" value="JAD28330.1"/>
    <property type="molecule type" value="Transcribed_RNA"/>
</dbReference>
<accession>A0A0A8YV06</accession>
<dbReference type="AlphaFoldDB" id="A0A0A8YV06"/>
<sequence>MIKIIEQVYNVIFNDFPACLKEFNRYFIRAAALFFSIWKRASFISDSEKGLHKSVLSCSLSFSLLSHKLGSNENKLPGAGPKSSL</sequence>
<organism evidence="1">
    <name type="scientific">Arundo donax</name>
    <name type="common">Giant reed</name>
    <name type="synonym">Donax arundinaceus</name>
    <dbReference type="NCBI Taxonomy" id="35708"/>
    <lineage>
        <taxon>Eukaryota</taxon>
        <taxon>Viridiplantae</taxon>
        <taxon>Streptophyta</taxon>
        <taxon>Embryophyta</taxon>
        <taxon>Tracheophyta</taxon>
        <taxon>Spermatophyta</taxon>
        <taxon>Magnoliopsida</taxon>
        <taxon>Liliopsida</taxon>
        <taxon>Poales</taxon>
        <taxon>Poaceae</taxon>
        <taxon>PACMAD clade</taxon>
        <taxon>Arundinoideae</taxon>
        <taxon>Arundineae</taxon>
        <taxon>Arundo</taxon>
    </lineage>
</organism>
<evidence type="ECO:0000313" key="1">
    <source>
        <dbReference type="EMBL" id="JAD28330.1"/>
    </source>
</evidence>
<name>A0A0A8YV06_ARUDO</name>
<reference evidence="1" key="2">
    <citation type="journal article" date="2015" name="Data Brief">
        <title>Shoot transcriptome of the giant reed, Arundo donax.</title>
        <authorList>
            <person name="Barrero R.A."/>
            <person name="Guerrero F.D."/>
            <person name="Moolhuijzen P."/>
            <person name="Goolsby J.A."/>
            <person name="Tidwell J."/>
            <person name="Bellgard S.E."/>
            <person name="Bellgard M.I."/>
        </authorList>
    </citation>
    <scope>NUCLEOTIDE SEQUENCE</scope>
    <source>
        <tissue evidence="1">Shoot tissue taken approximately 20 cm above the soil surface</tissue>
    </source>
</reference>